<evidence type="ECO:0008006" key="5">
    <source>
        <dbReference type="Google" id="ProtNLM"/>
    </source>
</evidence>
<organism evidence="3 4">
    <name type="scientific">Ruminococcus flavefaciens</name>
    <dbReference type="NCBI Taxonomy" id="1265"/>
    <lineage>
        <taxon>Bacteria</taxon>
        <taxon>Bacillati</taxon>
        <taxon>Bacillota</taxon>
        <taxon>Clostridia</taxon>
        <taxon>Eubacteriales</taxon>
        <taxon>Oscillospiraceae</taxon>
        <taxon>Ruminococcus</taxon>
    </lineage>
</organism>
<feature type="chain" id="PRO_5016439781" description="Oxaloacetate decarboxylase, gamma chain" evidence="2">
    <location>
        <begin position="32"/>
        <end position="86"/>
    </location>
</feature>
<proteinExistence type="predicted"/>
<keyword evidence="1" id="KW-0472">Membrane</keyword>
<gene>
    <name evidence="3" type="ORF">IE37_00056</name>
</gene>
<name>A0A315Y479_RUMFL</name>
<dbReference type="AlphaFoldDB" id="A0A315Y479"/>
<dbReference type="OrthoDB" id="1827341at2"/>
<accession>A0A315Y479</accession>
<comment type="caution">
    <text evidence="3">The sequence shown here is derived from an EMBL/GenBank/DDBJ whole genome shotgun (WGS) entry which is preliminary data.</text>
</comment>
<keyword evidence="2" id="KW-0732">Signal</keyword>
<feature type="signal peptide" evidence="2">
    <location>
        <begin position="1"/>
        <end position="31"/>
    </location>
</feature>
<evidence type="ECO:0000256" key="2">
    <source>
        <dbReference type="SAM" id="SignalP"/>
    </source>
</evidence>
<protein>
    <recommendedName>
        <fullName evidence="5">Oxaloacetate decarboxylase, gamma chain</fullName>
    </recommendedName>
</protein>
<evidence type="ECO:0000256" key="1">
    <source>
        <dbReference type="SAM" id="Phobius"/>
    </source>
</evidence>
<dbReference type="EMBL" id="QGDI01000001">
    <property type="protein sequence ID" value="PWJ15165.1"/>
    <property type="molecule type" value="Genomic_DNA"/>
</dbReference>
<keyword evidence="1" id="KW-1133">Transmembrane helix</keyword>
<evidence type="ECO:0000313" key="3">
    <source>
        <dbReference type="EMBL" id="PWJ15165.1"/>
    </source>
</evidence>
<evidence type="ECO:0000313" key="4">
    <source>
        <dbReference type="Proteomes" id="UP000245720"/>
    </source>
</evidence>
<dbReference type="Proteomes" id="UP000245720">
    <property type="component" value="Unassembled WGS sequence"/>
</dbReference>
<dbReference type="RefSeq" id="WP_109724989.1">
    <property type="nucleotide sequence ID" value="NZ_CAMOTJ010000067.1"/>
</dbReference>
<reference evidence="3 4" key="1">
    <citation type="submission" date="2018-05" db="EMBL/GenBank/DDBJ databases">
        <title>The Hungate 1000. A catalogue of reference genomes from the rumen microbiome.</title>
        <authorList>
            <person name="Kelly W."/>
        </authorList>
    </citation>
    <scope>NUCLEOTIDE SEQUENCE [LARGE SCALE GENOMIC DNA]</scope>
    <source>
        <strain evidence="3 4">SAb67</strain>
    </source>
</reference>
<feature type="transmembrane region" description="Helical" evidence="1">
    <location>
        <begin position="47"/>
        <end position="65"/>
    </location>
</feature>
<keyword evidence="1" id="KW-0812">Transmembrane</keyword>
<sequence>MKKHYNYFCSLFISAVFAIFSAFFSATVAFAAEEKKSESFSKGTTALIMIAVFIATAICSAFITFKVKKNKISRSDETSSDNEKDK</sequence>